<organism evidence="2 3">
    <name type="scientific">Pseudocercospora fijiensis (strain CIRAD86)</name>
    <name type="common">Black leaf streak disease fungus</name>
    <name type="synonym">Mycosphaerella fijiensis</name>
    <dbReference type="NCBI Taxonomy" id="383855"/>
    <lineage>
        <taxon>Eukaryota</taxon>
        <taxon>Fungi</taxon>
        <taxon>Dikarya</taxon>
        <taxon>Ascomycota</taxon>
        <taxon>Pezizomycotina</taxon>
        <taxon>Dothideomycetes</taxon>
        <taxon>Dothideomycetidae</taxon>
        <taxon>Mycosphaerellales</taxon>
        <taxon>Mycosphaerellaceae</taxon>
        <taxon>Pseudocercospora</taxon>
    </lineage>
</organism>
<evidence type="ECO:0000313" key="3">
    <source>
        <dbReference type="Proteomes" id="UP000016932"/>
    </source>
</evidence>
<protein>
    <submittedName>
        <fullName evidence="2">Uncharacterized protein</fullName>
    </submittedName>
</protein>
<dbReference type="GeneID" id="19336311"/>
<dbReference type="Proteomes" id="UP000016932">
    <property type="component" value="Unassembled WGS sequence"/>
</dbReference>
<dbReference type="HOGENOM" id="CLU_1636140_0_0_1"/>
<dbReference type="AlphaFoldDB" id="M3A3X5"/>
<keyword evidence="3" id="KW-1185">Reference proteome</keyword>
<proteinExistence type="predicted"/>
<name>M3A3X5_PSEFD</name>
<accession>M3A3X5</accession>
<gene>
    <name evidence="2" type="ORF">MYCFIDRAFT_204775</name>
</gene>
<feature type="compositionally biased region" description="Polar residues" evidence="1">
    <location>
        <begin position="72"/>
        <end position="81"/>
    </location>
</feature>
<feature type="compositionally biased region" description="Basic and acidic residues" evidence="1">
    <location>
        <begin position="85"/>
        <end position="97"/>
    </location>
</feature>
<reference evidence="2 3" key="1">
    <citation type="journal article" date="2012" name="PLoS Pathog.">
        <title>Diverse lifestyles and strategies of plant pathogenesis encoded in the genomes of eighteen Dothideomycetes fungi.</title>
        <authorList>
            <person name="Ohm R.A."/>
            <person name="Feau N."/>
            <person name="Henrissat B."/>
            <person name="Schoch C.L."/>
            <person name="Horwitz B.A."/>
            <person name="Barry K.W."/>
            <person name="Condon B.J."/>
            <person name="Copeland A.C."/>
            <person name="Dhillon B."/>
            <person name="Glaser F."/>
            <person name="Hesse C.N."/>
            <person name="Kosti I."/>
            <person name="LaButti K."/>
            <person name="Lindquist E.A."/>
            <person name="Lucas S."/>
            <person name="Salamov A.A."/>
            <person name="Bradshaw R.E."/>
            <person name="Ciuffetti L."/>
            <person name="Hamelin R.C."/>
            <person name="Kema G.H.J."/>
            <person name="Lawrence C."/>
            <person name="Scott J.A."/>
            <person name="Spatafora J.W."/>
            <person name="Turgeon B.G."/>
            <person name="de Wit P.J.G.M."/>
            <person name="Zhong S."/>
            <person name="Goodwin S.B."/>
            <person name="Grigoriev I.V."/>
        </authorList>
    </citation>
    <scope>NUCLEOTIDE SEQUENCE [LARGE SCALE GENOMIC DNA]</scope>
    <source>
        <strain evidence="2 3">CIRAD86</strain>
    </source>
</reference>
<sequence>MASWRTSLWRPEAIEMIHFSGLGSKIKVTEPLPALTSPTETHEEYDSDTIPETIRYPSRSTYVDSDDSDSSQDGIYQSTPIVDNRGNRDEADVERGLTEPWPLAETRNSVPPPSPPEPALRQWDRERPHRPWSRHASDVSVSPAIRRGSTTIRRNTAPGMGS</sequence>
<feature type="region of interest" description="Disordered" evidence="1">
    <location>
        <begin position="30"/>
        <end position="162"/>
    </location>
</feature>
<evidence type="ECO:0000256" key="1">
    <source>
        <dbReference type="SAM" id="MobiDB-lite"/>
    </source>
</evidence>
<dbReference type="EMBL" id="KB446562">
    <property type="protein sequence ID" value="EME79311.1"/>
    <property type="molecule type" value="Genomic_DNA"/>
</dbReference>
<evidence type="ECO:0000313" key="2">
    <source>
        <dbReference type="EMBL" id="EME79311.1"/>
    </source>
</evidence>
<dbReference type="RefSeq" id="XP_007930062.1">
    <property type="nucleotide sequence ID" value="XM_007931871.1"/>
</dbReference>
<dbReference type="KEGG" id="pfj:MYCFIDRAFT_204775"/>
<dbReference type="VEuPathDB" id="FungiDB:MYCFIDRAFT_204775"/>